<gene>
    <name evidence="2" type="ORF">TSOC_014122</name>
</gene>
<name>A0A2J7ZIH0_9CHLO</name>
<comment type="caution">
    <text evidence="2">The sequence shown here is derived from an EMBL/GenBank/DDBJ whole genome shotgun (WGS) entry which is preliminary data.</text>
</comment>
<organism evidence="2 3">
    <name type="scientific">Tetrabaena socialis</name>
    <dbReference type="NCBI Taxonomy" id="47790"/>
    <lineage>
        <taxon>Eukaryota</taxon>
        <taxon>Viridiplantae</taxon>
        <taxon>Chlorophyta</taxon>
        <taxon>core chlorophytes</taxon>
        <taxon>Chlorophyceae</taxon>
        <taxon>CS clade</taxon>
        <taxon>Chlamydomonadales</taxon>
        <taxon>Tetrabaenaceae</taxon>
        <taxon>Tetrabaena</taxon>
    </lineage>
</organism>
<accession>A0A2J7ZIH0</accession>
<reference evidence="2 3" key="1">
    <citation type="journal article" date="2017" name="Mol. Biol. Evol.">
        <title>The 4-celled Tetrabaena socialis nuclear genome reveals the essential components for genetic control of cell number at the origin of multicellularity in the volvocine lineage.</title>
        <authorList>
            <person name="Featherston J."/>
            <person name="Arakaki Y."/>
            <person name="Hanschen E.R."/>
            <person name="Ferris P.J."/>
            <person name="Michod R.E."/>
            <person name="Olson B.J.S.C."/>
            <person name="Nozaki H."/>
            <person name="Durand P.M."/>
        </authorList>
    </citation>
    <scope>NUCLEOTIDE SEQUENCE [LARGE SCALE GENOMIC DNA]</scope>
    <source>
        <strain evidence="2 3">NIES-571</strain>
    </source>
</reference>
<feature type="coiled-coil region" evidence="1">
    <location>
        <begin position="37"/>
        <end position="71"/>
    </location>
</feature>
<dbReference type="EMBL" id="PGGS01001743">
    <property type="protein sequence ID" value="PNH00071.1"/>
    <property type="molecule type" value="Genomic_DNA"/>
</dbReference>
<keyword evidence="3" id="KW-1185">Reference proteome</keyword>
<dbReference type="GO" id="GO:0046782">
    <property type="term" value="P:regulation of viral transcription"/>
    <property type="evidence" value="ECO:0007669"/>
    <property type="project" value="InterPro"/>
</dbReference>
<evidence type="ECO:0000313" key="2">
    <source>
        <dbReference type="EMBL" id="PNH00071.1"/>
    </source>
</evidence>
<sequence>MKCSTCMAITKTYGPRAKNSCQTKTLDTEHMSKMRRFEEARATAVAHAREIEELQAKVQAMEKRGRQTLQDSELELLLTMRDTIADLGRRKDKIESQIDEVSYFTETSSILYKYYDILENGTSTVDHQTVDRPSTGDDAEATPTATATSILQWFQTSNMGTPKVSTTNDRASLLDKYLSCTDFTHIRAAANCQEDTSSCSHCKGTSRTAMIQDGYMFCNACHTVEYILVDHDKPSYKDPPKEITYFAYKRINHFNEWLNTVQGKETTLIPDEMFDKILLELKKLRITNLSELSNAKMKDILKKLRPDGGSRYYEHIPHIITKLNGLPTPHLPPELEERLRHMFCQIQVPFLKHACALNPARKNFLSYSYVLNKFMQLLEKDQYLSSFPLLKTSGARVQEAMPVLVPCAA</sequence>
<dbReference type="AlphaFoldDB" id="A0A2J7ZIH0"/>
<dbReference type="Proteomes" id="UP000236333">
    <property type="component" value="Unassembled WGS sequence"/>
</dbReference>
<evidence type="ECO:0000313" key="3">
    <source>
        <dbReference type="Proteomes" id="UP000236333"/>
    </source>
</evidence>
<keyword evidence="1" id="KW-0175">Coiled coil</keyword>
<protein>
    <submittedName>
        <fullName evidence="2">Putative transcription factor</fullName>
    </submittedName>
</protein>
<proteinExistence type="predicted"/>
<dbReference type="InterPro" id="IPR007031">
    <property type="entry name" value="Poxvirus_VLTF3"/>
</dbReference>
<dbReference type="Pfam" id="PF04947">
    <property type="entry name" value="Pox_VLTF3"/>
    <property type="match status" value="1"/>
</dbReference>
<evidence type="ECO:0000256" key="1">
    <source>
        <dbReference type="SAM" id="Coils"/>
    </source>
</evidence>
<dbReference type="OrthoDB" id="543007at2759"/>